<evidence type="ECO:0000313" key="3">
    <source>
        <dbReference type="Proteomes" id="UP000219612"/>
    </source>
</evidence>
<dbReference type="Proteomes" id="UP000219612">
    <property type="component" value="Unassembled WGS sequence"/>
</dbReference>
<proteinExistence type="predicted"/>
<feature type="transmembrane region" description="Helical" evidence="1">
    <location>
        <begin position="25"/>
        <end position="44"/>
    </location>
</feature>
<organism evidence="2 3">
    <name type="scientific">Paractinoplanes atraurantiacus</name>
    <dbReference type="NCBI Taxonomy" id="1036182"/>
    <lineage>
        <taxon>Bacteria</taxon>
        <taxon>Bacillati</taxon>
        <taxon>Actinomycetota</taxon>
        <taxon>Actinomycetes</taxon>
        <taxon>Micromonosporales</taxon>
        <taxon>Micromonosporaceae</taxon>
        <taxon>Paractinoplanes</taxon>
    </lineage>
</organism>
<sequence length="156" mass="16463">MQITARPDPRLAATALRHGLRRPLLIARVAGWAAIGLAALHELTGNGLDIPLLVLGVLLAVGIPLLLINTGTRRALDAGRLTTYEISDGGVALSTAESRHAYAWTAFTRVDNLAGQLVFGRTRARFLPVPTAGLTPAQIEEVLGTAAGHGLQIRHS</sequence>
<evidence type="ECO:0000313" key="2">
    <source>
        <dbReference type="EMBL" id="SNY63313.1"/>
    </source>
</evidence>
<dbReference type="EMBL" id="OBDY01000025">
    <property type="protein sequence ID" value="SNY63313.1"/>
    <property type="molecule type" value="Genomic_DNA"/>
</dbReference>
<keyword evidence="1" id="KW-0812">Transmembrane</keyword>
<feature type="transmembrane region" description="Helical" evidence="1">
    <location>
        <begin position="50"/>
        <end position="68"/>
    </location>
</feature>
<gene>
    <name evidence="2" type="ORF">SAMN05421748_12555</name>
</gene>
<reference evidence="2 3" key="1">
    <citation type="submission" date="2017-09" db="EMBL/GenBank/DDBJ databases">
        <authorList>
            <person name="Ehlers B."/>
            <person name="Leendertz F.H."/>
        </authorList>
    </citation>
    <scope>NUCLEOTIDE SEQUENCE [LARGE SCALE GENOMIC DNA]</scope>
    <source>
        <strain evidence="2 3">CGMCC 4.6857</strain>
    </source>
</reference>
<evidence type="ECO:0000256" key="1">
    <source>
        <dbReference type="SAM" id="Phobius"/>
    </source>
</evidence>
<keyword evidence="1" id="KW-1133">Transmembrane helix</keyword>
<accession>A0A285JTA2</accession>
<protein>
    <recommendedName>
        <fullName evidence="4">YcxB-like protein</fullName>
    </recommendedName>
</protein>
<dbReference type="AlphaFoldDB" id="A0A285JTA2"/>
<name>A0A285JTA2_9ACTN</name>
<keyword evidence="1" id="KW-0472">Membrane</keyword>
<evidence type="ECO:0008006" key="4">
    <source>
        <dbReference type="Google" id="ProtNLM"/>
    </source>
</evidence>
<keyword evidence="3" id="KW-1185">Reference proteome</keyword>